<accession>A0A6P6YGP1</accession>
<feature type="compositionally biased region" description="Low complexity" evidence="2">
    <location>
        <begin position="9"/>
        <end position="32"/>
    </location>
</feature>
<keyword evidence="5" id="KW-0418">Kinase</keyword>
<evidence type="ECO:0000259" key="3">
    <source>
        <dbReference type="PROSITE" id="PS50188"/>
    </source>
</evidence>
<dbReference type="InterPro" id="IPR001496">
    <property type="entry name" value="SOCS_box"/>
</dbReference>
<dbReference type="KEGG" id="dpte:113798157"/>
<evidence type="ECO:0000313" key="5">
    <source>
        <dbReference type="RefSeq" id="XP_027204445.1"/>
    </source>
</evidence>
<dbReference type="GO" id="GO:0016301">
    <property type="term" value="F:kinase activity"/>
    <property type="evidence" value="ECO:0007669"/>
    <property type="project" value="UniProtKB-KW"/>
</dbReference>
<dbReference type="PROSITE" id="PS50188">
    <property type="entry name" value="B302_SPRY"/>
    <property type="match status" value="1"/>
</dbReference>
<dbReference type="PANTHER" id="PTHR12245">
    <property type="entry name" value="SPRY DOMAIN CONTAINING SOCS BOX PROTEIN"/>
    <property type="match status" value="1"/>
</dbReference>
<dbReference type="Gene3D" id="1.10.750.20">
    <property type="entry name" value="SOCS box"/>
    <property type="match status" value="1"/>
</dbReference>
<keyword evidence="5" id="KW-0808">Transferase</keyword>
<dbReference type="InParanoid" id="A0A6P6YGP1"/>
<dbReference type="SMART" id="SM00969">
    <property type="entry name" value="SOCS_box"/>
    <property type="match status" value="1"/>
</dbReference>
<feature type="compositionally biased region" description="Polar residues" evidence="2">
    <location>
        <begin position="461"/>
        <end position="472"/>
    </location>
</feature>
<feature type="region of interest" description="Disordered" evidence="2">
    <location>
        <begin position="1"/>
        <end position="33"/>
    </location>
</feature>
<dbReference type="InterPro" id="IPR013320">
    <property type="entry name" value="ConA-like_dom_sf"/>
</dbReference>
<dbReference type="FunFam" id="2.60.120.920:FF:000007">
    <property type="entry name" value="SPRY domain-containing SOCS box protein 1"/>
    <property type="match status" value="1"/>
</dbReference>
<feature type="region of interest" description="Disordered" evidence="2">
    <location>
        <begin position="388"/>
        <end position="472"/>
    </location>
</feature>
<dbReference type="InterPro" id="IPR043136">
    <property type="entry name" value="B30.2/SPRY_sf"/>
</dbReference>
<dbReference type="GO" id="GO:0019005">
    <property type="term" value="C:SCF ubiquitin ligase complex"/>
    <property type="evidence" value="ECO:0007669"/>
    <property type="project" value="TreeGrafter"/>
</dbReference>
<dbReference type="RefSeq" id="XP_027204445.1">
    <property type="nucleotide sequence ID" value="XM_027348644.1"/>
</dbReference>
<organism evidence="4 5">
    <name type="scientific">Dermatophagoides pteronyssinus</name>
    <name type="common">European house dust mite</name>
    <dbReference type="NCBI Taxonomy" id="6956"/>
    <lineage>
        <taxon>Eukaryota</taxon>
        <taxon>Metazoa</taxon>
        <taxon>Ecdysozoa</taxon>
        <taxon>Arthropoda</taxon>
        <taxon>Chelicerata</taxon>
        <taxon>Arachnida</taxon>
        <taxon>Acari</taxon>
        <taxon>Acariformes</taxon>
        <taxon>Sarcoptiformes</taxon>
        <taxon>Astigmata</taxon>
        <taxon>Psoroptidia</taxon>
        <taxon>Analgoidea</taxon>
        <taxon>Pyroglyphidae</taxon>
        <taxon>Dermatophagoidinae</taxon>
        <taxon>Dermatophagoides</taxon>
    </lineage>
</organism>
<reference evidence="5" key="1">
    <citation type="submission" date="2025-08" db="UniProtKB">
        <authorList>
            <consortium name="RefSeq"/>
        </authorList>
    </citation>
    <scope>IDENTIFICATION</scope>
    <source>
        <strain evidence="5">Airmid</strain>
    </source>
</reference>
<dbReference type="PANTHER" id="PTHR12245:SF11">
    <property type="entry name" value="PROTEIN GUSTAVUS"/>
    <property type="match status" value="1"/>
</dbReference>
<sequence>MFSSFADWSSQQSAVNTTTTTTQKTSNNLPTTDVQFHQLTISSSPSLDRHHHHQQQQHLESLPELSFYSIGSNTTTTNNTQGNQRNFQFIKDNNQILSSSSSSLTSNNIQQVSIYPTIQLSTITGNQNIEAFVQQQQQPYLSYNHHQLQSQSSLPSIGAISSTSTTIVPTNRLRSLIQQQQNKLSLTNLHHQQQQQQQQQSRQQNQRINQTNQLKLKQQRRTTIHRQTITNSNQHWTINSLCCCSFSQRFPHSFYQHHRYKLDSLIRHNNSCLPSTSSSDSLSSSSSISAATLSLNQLIAADSRQQQQQSISDSYSFSNIIMGQKFSNFMGTSGSSNSNNSSSGGGGNAAILNSHTVSAAATMAPIVNDIGSMVNNSNNLNKTVMRDHHHNHQQSSPFHSTSPSHHNHYHQDVSPFTHSSSIQSASSSASSSPSISGANSPASMSPLHNHNNHNHNHQQQPNSIPMNHDTSSTYHFCSNNGHCALEEPERPARLDSLLDMPPVSLQIQKQHGWNENDRSLNIIVVEQDPRIVHRHPVAQSTDCVRGLIGYTKGLHVWEIKWPLRQRGTHAVVGVATAEAALHSNGYHPLVGATAESWGWDLGRNLLYHDLKSQNYGRHSPRDNNNYGRIYQHQFAHDPQFVAPESFLIVLDMDKGTLAFMAHGQYLGIAFNNDGIKGKTLYPIVSSVWGHCEITLRYINGLNPEPLPLKDIARRMIRKQLGRHRLHMIETKFDLPSVLKDYLQYKDQVFNLNWKPM</sequence>
<dbReference type="Pfam" id="PF07525">
    <property type="entry name" value="SOCS_box"/>
    <property type="match status" value="1"/>
</dbReference>
<dbReference type="CDD" id="cd12906">
    <property type="entry name" value="SPRY_SOCS1-2-4"/>
    <property type="match status" value="1"/>
</dbReference>
<feature type="domain" description="B30.2/SPRY" evidence="3">
    <location>
        <begin position="490"/>
        <end position="702"/>
    </location>
</feature>
<dbReference type="InterPro" id="IPR050672">
    <property type="entry name" value="FBXO45-Fsn/SPSB_families"/>
</dbReference>
<name>A0A6P6YGP1_DERPT</name>
<comment type="similarity">
    <text evidence="1">Belongs to the SPSB family.</text>
</comment>
<evidence type="ECO:0000313" key="4">
    <source>
        <dbReference type="Proteomes" id="UP000515146"/>
    </source>
</evidence>
<protein>
    <submittedName>
        <fullName evidence="5">Probable serine/threonine-protein kinase MARK-A</fullName>
    </submittedName>
</protein>
<dbReference type="Pfam" id="PF00622">
    <property type="entry name" value="SPRY"/>
    <property type="match status" value="1"/>
</dbReference>
<dbReference type="GO" id="GO:0043161">
    <property type="term" value="P:proteasome-mediated ubiquitin-dependent protein catabolic process"/>
    <property type="evidence" value="ECO:0007669"/>
    <property type="project" value="TreeGrafter"/>
</dbReference>
<keyword evidence="4" id="KW-1185">Reference proteome</keyword>
<dbReference type="InterPro" id="IPR003877">
    <property type="entry name" value="SPRY_dom"/>
</dbReference>
<dbReference type="SUPFAM" id="SSF49899">
    <property type="entry name" value="Concanavalin A-like lectins/glucanases"/>
    <property type="match status" value="1"/>
</dbReference>
<dbReference type="SMART" id="SM00449">
    <property type="entry name" value="SPRY"/>
    <property type="match status" value="1"/>
</dbReference>
<evidence type="ECO:0000256" key="2">
    <source>
        <dbReference type="SAM" id="MobiDB-lite"/>
    </source>
</evidence>
<dbReference type="InterPro" id="IPR001870">
    <property type="entry name" value="B30.2/SPRY"/>
</dbReference>
<dbReference type="GO" id="GO:0005737">
    <property type="term" value="C:cytoplasm"/>
    <property type="evidence" value="ECO:0007669"/>
    <property type="project" value="UniProtKB-ARBA"/>
</dbReference>
<dbReference type="Gene3D" id="2.60.120.920">
    <property type="match status" value="1"/>
</dbReference>
<dbReference type="AlphaFoldDB" id="A0A6P6YGP1"/>
<dbReference type="Proteomes" id="UP000515146">
    <property type="component" value="Unplaced"/>
</dbReference>
<proteinExistence type="inferred from homology"/>
<feature type="compositionally biased region" description="Low complexity" evidence="2">
    <location>
        <begin position="393"/>
        <end position="404"/>
    </location>
</feature>
<dbReference type="OrthoDB" id="5547302at2759"/>
<gene>
    <name evidence="5" type="primary">LOC113798157</name>
</gene>
<feature type="compositionally biased region" description="Low complexity" evidence="2">
    <location>
        <begin position="419"/>
        <end position="443"/>
    </location>
</feature>
<evidence type="ECO:0000256" key="1">
    <source>
        <dbReference type="ARBA" id="ARBA00010910"/>
    </source>
</evidence>